<dbReference type="InterPro" id="IPR006598">
    <property type="entry name" value="CAP10"/>
</dbReference>
<feature type="compositionally biased region" description="Basic and acidic residues" evidence="4">
    <location>
        <begin position="1"/>
        <end position="14"/>
    </location>
</feature>
<accession>A0A5J5BPS4</accession>
<gene>
    <name evidence="7" type="ORF">F0562_022091</name>
</gene>
<dbReference type="SMART" id="SM00672">
    <property type="entry name" value="CAP10"/>
    <property type="match status" value="1"/>
</dbReference>
<evidence type="ECO:0000256" key="5">
    <source>
        <dbReference type="SAM" id="Phobius"/>
    </source>
</evidence>
<dbReference type="Pfam" id="PF05686">
    <property type="entry name" value="Glyco_transf_90"/>
    <property type="match status" value="1"/>
</dbReference>
<keyword evidence="2" id="KW-0808">Transferase</keyword>
<dbReference type="SMART" id="SM00184">
    <property type="entry name" value="RING"/>
    <property type="match status" value="1"/>
</dbReference>
<evidence type="ECO:0000313" key="7">
    <source>
        <dbReference type="EMBL" id="KAA8543732.1"/>
    </source>
</evidence>
<evidence type="ECO:0000256" key="1">
    <source>
        <dbReference type="ARBA" id="ARBA00010118"/>
    </source>
</evidence>
<keyword evidence="5" id="KW-0472">Membrane</keyword>
<feature type="domain" description="RING-type" evidence="6">
    <location>
        <begin position="428"/>
        <end position="466"/>
    </location>
</feature>
<dbReference type="InterPro" id="IPR051091">
    <property type="entry name" value="O-Glucosyltr/Glycosyltrsf_90"/>
</dbReference>
<dbReference type="PROSITE" id="PS50089">
    <property type="entry name" value="ZF_RING_2"/>
    <property type="match status" value="1"/>
</dbReference>
<keyword evidence="3" id="KW-0862">Zinc</keyword>
<keyword evidence="3" id="KW-0863">Zinc-finger</keyword>
<evidence type="ECO:0000256" key="4">
    <source>
        <dbReference type="SAM" id="MobiDB-lite"/>
    </source>
</evidence>
<comment type="similarity">
    <text evidence="1">Belongs to the glycosyltransferase 90 family.</text>
</comment>
<keyword evidence="5" id="KW-0812">Transmembrane</keyword>
<dbReference type="OrthoDB" id="202415at2759"/>
<feature type="compositionally biased region" description="Basic residues" evidence="4">
    <location>
        <begin position="72"/>
        <end position="83"/>
    </location>
</feature>
<dbReference type="SUPFAM" id="SSF57850">
    <property type="entry name" value="RING/U-box"/>
    <property type="match status" value="1"/>
</dbReference>
<evidence type="ECO:0000256" key="2">
    <source>
        <dbReference type="ARBA" id="ARBA00022679"/>
    </source>
</evidence>
<dbReference type="GO" id="GO:0008270">
    <property type="term" value="F:zinc ion binding"/>
    <property type="evidence" value="ECO:0007669"/>
    <property type="project" value="UniProtKB-KW"/>
</dbReference>
<sequence length="930" mass="106850">MLRSKPDSYKKADGSEEPLSPRMDEQSNHSRDVPIASTSNSNSIEGPLPSSPVHEEQEEEHGQSQDEDLQHRQHHHLHRRNHNHRPLGVSYRLSISISDATSTNMRDDVWSCLIVLVTFWFFAASMTLILGFYGSENLPLGPNCSRLIKANPFFVQSIKVQEIDESKHGPMLYGFYEPPPLDVELKWSETHIAFIQSSFHKEWQYFLNKGSEIDISYSVKSPSSAPLSLIIAQGRESLVEWIEDPSYPNTTLSWNIIHGNGEVEVQLNFTIKSFLYNTTWPYYKCSLGHQLCSLKLFLLRPSAAVLTSPGPEQGVPYSDGYVKLSYGPRWITYFVGSGATTVLILLALRICNMFQLISGDRTGLQAGEMESERAPLLSPKDDDLLSWGSSYDSLSHEEEEVDEWLAVASLDGRLLKEGESNSNSRRLCVICFDAQRDCFFLPCGHCATCFTCGTRIAEEAGACPICCRTMKKVDNFASQTKTIAGHNLEPTPWHLFPLKTFHEETRYARASKIIQCSYLTCQHSTSNSAPQRKLHYQSRLTRPVEECPEFFRWIHYDLEPWARSRISLTHLMEAQKLAAFRVVIVGGKLYVDFYYACVQSRAMFTVWGLLQLLRRYPGMVPDVDLMFECMDKPSINRTEHEAMPLPLFRYCTTPDHLDIPFPDWSFWGWPEINLGAWDEEFRSIKQGSQARSWPRKWPIAYWKGNPDVNSPIRTELLQCNDTRQWRAQIMHQDWQEEAKDGFEKSKLSNQCNHRYKIYAEGYAWSVSLKYIVSCGSLSLIISPEFEDFFSRGLMPKKNYWPVSRFDLCRSIKYAVEWGNAHPAEAEAMGRAGQDFMESLSMDRIYDYMYHLITEYSKLQDFKPVRPSSAQEVCAESLLCFADDKQRQFLKRSVSYPSQTPPCTLQPSDSNLIKSWIEMKRKIIKDVQDLV</sequence>
<reference evidence="7 8" key="1">
    <citation type="submission" date="2019-09" db="EMBL/GenBank/DDBJ databases">
        <title>A chromosome-level genome assembly of the Chinese tupelo Nyssa sinensis.</title>
        <authorList>
            <person name="Yang X."/>
            <person name="Kang M."/>
            <person name="Yang Y."/>
            <person name="Xiong H."/>
            <person name="Wang M."/>
            <person name="Zhang Z."/>
            <person name="Wang Z."/>
            <person name="Wu H."/>
            <person name="Ma T."/>
            <person name="Liu J."/>
            <person name="Xi Z."/>
        </authorList>
    </citation>
    <scope>NUCLEOTIDE SEQUENCE [LARGE SCALE GENOMIC DNA]</scope>
    <source>
        <strain evidence="7">J267</strain>
        <tissue evidence="7">Leaf</tissue>
    </source>
</reference>
<evidence type="ECO:0000313" key="8">
    <source>
        <dbReference type="Proteomes" id="UP000325577"/>
    </source>
</evidence>
<dbReference type="InterPro" id="IPR013083">
    <property type="entry name" value="Znf_RING/FYVE/PHD"/>
</dbReference>
<proteinExistence type="inferred from homology"/>
<dbReference type="Proteomes" id="UP000325577">
    <property type="component" value="Linkage Group LG11"/>
</dbReference>
<name>A0A5J5BPS4_9ASTE</name>
<evidence type="ECO:0000256" key="3">
    <source>
        <dbReference type="PROSITE-ProRule" id="PRU00175"/>
    </source>
</evidence>
<feature type="compositionally biased region" description="Basic and acidic residues" evidence="4">
    <location>
        <begin position="22"/>
        <end position="32"/>
    </location>
</feature>
<dbReference type="PANTHER" id="PTHR12203:SF35">
    <property type="entry name" value="PROTEIN O-GLUCOSYLTRANSFERASE 1"/>
    <property type="match status" value="1"/>
</dbReference>
<dbReference type="Pfam" id="PF16040">
    <property type="entry name" value="APD1-4_N"/>
    <property type="match status" value="1"/>
</dbReference>
<feature type="compositionally biased region" description="Basic and acidic residues" evidence="4">
    <location>
        <begin position="60"/>
        <end position="71"/>
    </location>
</feature>
<dbReference type="InterPro" id="IPR032010">
    <property type="entry name" value="APD1-4_M"/>
</dbReference>
<keyword evidence="3" id="KW-0479">Metal-binding</keyword>
<dbReference type="Pfam" id="PF13920">
    <property type="entry name" value="zf-C3HC4_3"/>
    <property type="match status" value="1"/>
</dbReference>
<dbReference type="Pfam" id="PF16041">
    <property type="entry name" value="APD1-4_M"/>
    <property type="match status" value="1"/>
</dbReference>
<feature type="transmembrane region" description="Helical" evidence="5">
    <location>
        <begin position="109"/>
        <end position="133"/>
    </location>
</feature>
<dbReference type="EMBL" id="CM018034">
    <property type="protein sequence ID" value="KAA8543732.1"/>
    <property type="molecule type" value="Genomic_DNA"/>
</dbReference>
<dbReference type="PANTHER" id="PTHR12203">
    <property type="entry name" value="KDEL LYS-ASP-GLU-LEU CONTAINING - RELATED"/>
    <property type="match status" value="1"/>
</dbReference>
<organism evidence="7 8">
    <name type="scientific">Nyssa sinensis</name>
    <dbReference type="NCBI Taxonomy" id="561372"/>
    <lineage>
        <taxon>Eukaryota</taxon>
        <taxon>Viridiplantae</taxon>
        <taxon>Streptophyta</taxon>
        <taxon>Embryophyta</taxon>
        <taxon>Tracheophyta</taxon>
        <taxon>Spermatophyta</taxon>
        <taxon>Magnoliopsida</taxon>
        <taxon>eudicotyledons</taxon>
        <taxon>Gunneridae</taxon>
        <taxon>Pentapetalae</taxon>
        <taxon>asterids</taxon>
        <taxon>Cornales</taxon>
        <taxon>Nyssaceae</taxon>
        <taxon>Nyssa</taxon>
    </lineage>
</organism>
<dbReference type="AlphaFoldDB" id="A0A5J5BPS4"/>
<protein>
    <recommendedName>
        <fullName evidence="6">RING-type domain-containing protein</fullName>
    </recommendedName>
</protein>
<feature type="region of interest" description="Disordered" evidence="4">
    <location>
        <begin position="1"/>
        <end position="83"/>
    </location>
</feature>
<evidence type="ECO:0000259" key="6">
    <source>
        <dbReference type="PROSITE" id="PS50089"/>
    </source>
</evidence>
<dbReference type="InterPro" id="IPR032008">
    <property type="entry name" value="APD1-4_N"/>
</dbReference>
<dbReference type="Gene3D" id="3.30.40.10">
    <property type="entry name" value="Zinc/RING finger domain, C3HC4 (zinc finger)"/>
    <property type="match status" value="1"/>
</dbReference>
<keyword evidence="8" id="KW-1185">Reference proteome</keyword>
<dbReference type="InterPro" id="IPR001841">
    <property type="entry name" value="Znf_RING"/>
</dbReference>
<dbReference type="GO" id="GO:0016740">
    <property type="term" value="F:transferase activity"/>
    <property type="evidence" value="ECO:0007669"/>
    <property type="project" value="UniProtKB-KW"/>
</dbReference>
<keyword evidence="5" id="KW-1133">Transmembrane helix</keyword>